<evidence type="ECO:0000313" key="2">
    <source>
        <dbReference type="EMBL" id="TDU87114.1"/>
    </source>
</evidence>
<evidence type="ECO:0000259" key="1">
    <source>
        <dbReference type="Pfam" id="PF00535"/>
    </source>
</evidence>
<name>A0A4R7T5P6_9ACTN</name>
<dbReference type="CDD" id="cd00761">
    <property type="entry name" value="Glyco_tranf_GTA_type"/>
    <property type="match status" value="1"/>
</dbReference>
<reference evidence="2 3" key="1">
    <citation type="submission" date="2019-03" db="EMBL/GenBank/DDBJ databases">
        <title>Genomic Encyclopedia of Type Strains, Phase III (KMG-III): the genomes of soil and plant-associated and newly described type strains.</title>
        <authorList>
            <person name="Whitman W."/>
        </authorList>
    </citation>
    <scope>NUCLEOTIDE SEQUENCE [LARGE SCALE GENOMIC DNA]</scope>
    <source>
        <strain evidence="2 3">VKM Ac-2575</strain>
    </source>
</reference>
<dbReference type="Pfam" id="PF00535">
    <property type="entry name" value="Glycos_transf_2"/>
    <property type="match status" value="1"/>
</dbReference>
<comment type="caution">
    <text evidence="2">The sequence shown here is derived from an EMBL/GenBank/DDBJ whole genome shotgun (WGS) entry which is preliminary data.</text>
</comment>
<dbReference type="RefSeq" id="WP_133976937.1">
    <property type="nucleotide sequence ID" value="NZ_SOCE01000001.1"/>
</dbReference>
<organism evidence="2 3">
    <name type="scientific">Kribbella voronezhensis</name>
    <dbReference type="NCBI Taxonomy" id="2512212"/>
    <lineage>
        <taxon>Bacteria</taxon>
        <taxon>Bacillati</taxon>
        <taxon>Actinomycetota</taxon>
        <taxon>Actinomycetes</taxon>
        <taxon>Propionibacteriales</taxon>
        <taxon>Kribbellaceae</taxon>
        <taxon>Kribbella</taxon>
    </lineage>
</organism>
<dbReference type="InterPro" id="IPR001173">
    <property type="entry name" value="Glyco_trans_2-like"/>
</dbReference>
<evidence type="ECO:0000313" key="3">
    <source>
        <dbReference type="Proteomes" id="UP000295151"/>
    </source>
</evidence>
<dbReference type="OrthoDB" id="153025at2"/>
<gene>
    <name evidence="2" type="ORF">EV138_0631</name>
</gene>
<dbReference type="SUPFAM" id="SSF53448">
    <property type="entry name" value="Nucleotide-diphospho-sugar transferases"/>
    <property type="match status" value="1"/>
</dbReference>
<dbReference type="PANTHER" id="PTHR22916">
    <property type="entry name" value="GLYCOSYLTRANSFERASE"/>
    <property type="match status" value="1"/>
</dbReference>
<dbReference type="GO" id="GO:0016758">
    <property type="term" value="F:hexosyltransferase activity"/>
    <property type="evidence" value="ECO:0007669"/>
    <property type="project" value="UniProtKB-ARBA"/>
</dbReference>
<accession>A0A4R7T5P6</accession>
<dbReference type="Proteomes" id="UP000295151">
    <property type="component" value="Unassembled WGS sequence"/>
</dbReference>
<proteinExistence type="predicted"/>
<protein>
    <submittedName>
        <fullName evidence="2">GT2 family glycosyltransferase</fullName>
    </submittedName>
</protein>
<dbReference type="PANTHER" id="PTHR22916:SF3">
    <property type="entry name" value="UDP-GLCNAC:BETAGAL BETA-1,3-N-ACETYLGLUCOSAMINYLTRANSFERASE-LIKE PROTEIN 1"/>
    <property type="match status" value="1"/>
</dbReference>
<keyword evidence="2" id="KW-0808">Transferase</keyword>
<dbReference type="AlphaFoldDB" id="A0A4R7T5P6"/>
<feature type="domain" description="Glycosyltransferase 2-like" evidence="1">
    <location>
        <begin position="16"/>
        <end position="178"/>
    </location>
</feature>
<sequence length="317" mass="34127">MSTPPVPTGTAVPTVSVVVATRNRPELLRKALGSIAAQDYPGAVEMVVVYDQSEPETGLADDLALTGHAGERTLTVITNTRAPGLPGGRNSGVAGSSGELLAFCDDDDSWKPEKLSTQVAMLTAADAGLSVCGIEITIGDQRHVRVPSPADVTVAELARRRVMEAHPSTVLVRRTAFDRIGWVDEELPGGYAEDYDWMLRALAAEKVAVVSKPLVEVLWHPGSFYTARWAVIIEALDYMVDKHAVIRDSPRGLARIYGQKAVAYAALRRRSDSSRWALRALRLAPGEKRGYLALAIASGVVPANRVLQWANARGRGI</sequence>
<dbReference type="InterPro" id="IPR029044">
    <property type="entry name" value="Nucleotide-diphossugar_trans"/>
</dbReference>
<dbReference type="Gene3D" id="3.90.550.10">
    <property type="entry name" value="Spore Coat Polysaccharide Biosynthesis Protein SpsA, Chain A"/>
    <property type="match status" value="1"/>
</dbReference>
<dbReference type="EMBL" id="SOCE01000001">
    <property type="protein sequence ID" value="TDU87114.1"/>
    <property type="molecule type" value="Genomic_DNA"/>
</dbReference>
<keyword evidence="3" id="KW-1185">Reference proteome</keyword>